<reference evidence="6 7" key="1">
    <citation type="submission" date="2025-04" db="UniProtKB">
        <authorList>
            <consortium name="RefSeq"/>
        </authorList>
    </citation>
    <scope>IDENTIFICATION</scope>
    <source>
        <tissue evidence="6 7">Sperm</tissue>
    </source>
</reference>
<dbReference type="PANTHER" id="PTHR11133:SF22">
    <property type="entry name" value="ALPHA-AMINOADIPIC SEMIALDEHYDE SYNTHASE, MITOCHONDRIAL"/>
    <property type="match status" value="1"/>
</dbReference>
<organism evidence="5 8">
    <name type="scientific">Petromyzon marinus</name>
    <name type="common">Sea lamprey</name>
    <dbReference type="NCBI Taxonomy" id="7757"/>
    <lineage>
        <taxon>Eukaryota</taxon>
        <taxon>Metazoa</taxon>
        <taxon>Chordata</taxon>
        <taxon>Craniata</taxon>
        <taxon>Vertebrata</taxon>
        <taxon>Cyclostomata</taxon>
        <taxon>Hyperoartia</taxon>
        <taxon>Petromyzontiformes</taxon>
        <taxon>Petromyzontidae</taxon>
        <taxon>Petromyzon</taxon>
    </lineage>
</organism>
<feature type="domain" description="Saccharopine dehydrogenase NADP binding" evidence="3">
    <location>
        <begin position="7"/>
        <end position="123"/>
    </location>
</feature>
<gene>
    <name evidence="6 7 8" type="primary">LOC116942294</name>
</gene>
<evidence type="ECO:0000259" key="4">
    <source>
        <dbReference type="Pfam" id="PF16653"/>
    </source>
</evidence>
<accession>A0AAJ7T2A6</accession>
<proteinExistence type="predicted"/>
<keyword evidence="1" id="KW-0521">NADP</keyword>
<dbReference type="FunFam" id="3.40.50.720:FF:000072">
    <property type="entry name" value="Saccharopine dehydrogenase [NADP(+), L-glutamate-forming]"/>
    <property type="match status" value="1"/>
</dbReference>
<dbReference type="Gene3D" id="3.40.50.720">
    <property type="entry name" value="NAD(P)-binding Rossmann-like Domain"/>
    <property type="match status" value="1"/>
</dbReference>
<evidence type="ECO:0000313" key="8">
    <source>
        <dbReference type="RefSeq" id="XP_032809905.1"/>
    </source>
</evidence>
<name>A0AAJ7T2A6_PETMA</name>
<evidence type="ECO:0000256" key="2">
    <source>
        <dbReference type="ARBA" id="ARBA00023002"/>
    </source>
</evidence>
<evidence type="ECO:0000313" key="5">
    <source>
        <dbReference type="Proteomes" id="UP001318040"/>
    </source>
</evidence>
<dbReference type="Proteomes" id="UP001318040">
    <property type="component" value="Chromosome 14"/>
</dbReference>
<dbReference type="GeneID" id="116942294"/>
<dbReference type="RefSeq" id="XP_032809904.1">
    <property type="nucleotide sequence ID" value="XM_032954013.1"/>
</dbReference>
<evidence type="ECO:0000256" key="1">
    <source>
        <dbReference type="ARBA" id="ARBA00022857"/>
    </source>
</evidence>
<dbReference type="FunFam" id="3.30.360.10:FF:000008">
    <property type="entry name" value="Alpha-aminoadipic semialdehyde synthase, mitochondrial"/>
    <property type="match status" value="1"/>
</dbReference>
<dbReference type="SUPFAM" id="SSF51735">
    <property type="entry name" value="NAD(P)-binding Rossmann-fold domains"/>
    <property type="match status" value="1"/>
</dbReference>
<dbReference type="RefSeq" id="XP_032809905.1">
    <property type="nucleotide sequence ID" value="XM_032954014.1"/>
</dbReference>
<dbReference type="AlphaFoldDB" id="A0AAJ7T2A6"/>
<dbReference type="PANTHER" id="PTHR11133">
    <property type="entry name" value="SACCHAROPINE DEHYDROGENASE"/>
    <property type="match status" value="1"/>
</dbReference>
<dbReference type="InterPro" id="IPR051168">
    <property type="entry name" value="AASS"/>
</dbReference>
<dbReference type="InterPro" id="IPR005097">
    <property type="entry name" value="Sacchrp_dh_NADP-bd"/>
</dbReference>
<evidence type="ECO:0000259" key="3">
    <source>
        <dbReference type="Pfam" id="PF03435"/>
    </source>
</evidence>
<dbReference type="GO" id="GO:0019878">
    <property type="term" value="P:lysine biosynthetic process via aminoadipic acid"/>
    <property type="evidence" value="ECO:0007669"/>
    <property type="project" value="TreeGrafter"/>
</dbReference>
<protein>
    <submittedName>
        <fullName evidence="6 7">Alpha-aminoadipic semialdehyde synthase, mitochondrial-like isoform X2</fullName>
    </submittedName>
</protein>
<keyword evidence="5" id="KW-1185">Reference proteome</keyword>
<dbReference type="RefSeq" id="XP_032809903.1">
    <property type="nucleotide sequence ID" value="XM_032954012.1"/>
</dbReference>
<dbReference type="GO" id="GO:0005737">
    <property type="term" value="C:cytoplasm"/>
    <property type="evidence" value="ECO:0007669"/>
    <property type="project" value="TreeGrafter"/>
</dbReference>
<dbReference type="Gene3D" id="3.30.360.10">
    <property type="entry name" value="Dihydrodipicolinate Reductase, domain 2"/>
    <property type="match status" value="1"/>
</dbReference>
<dbReference type="InterPro" id="IPR036291">
    <property type="entry name" value="NAD(P)-bd_dom_sf"/>
</dbReference>
<evidence type="ECO:0000313" key="7">
    <source>
        <dbReference type="RefSeq" id="XP_032809904.1"/>
    </source>
</evidence>
<dbReference type="Pfam" id="PF16653">
    <property type="entry name" value="Sacchrp_dh_C"/>
    <property type="match status" value="1"/>
</dbReference>
<dbReference type="SUPFAM" id="SSF55347">
    <property type="entry name" value="Glyceraldehyde-3-phosphate dehydrogenase-like, C-terminal domain"/>
    <property type="match status" value="1"/>
</dbReference>
<dbReference type="Pfam" id="PF03435">
    <property type="entry name" value="Sacchrp_dh_NADP"/>
    <property type="match status" value="1"/>
</dbReference>
<evidence type="ECO:0000313" key="6">
    <source>
        <dbReference type="RefSeq" id="XP_032809903.1"/>
    </source>
</evidence>
<keyword evidence="2" id="KW-0560">Oxidoreductase</keyword>
<sequence length="450" mass="48774">MASRKRVLVLGSGYIAGPVLDYLSRDGATVVTIASVPAWQVTEKAKRYQNILAVVIDVSKEQKELSSLVKAHDLVISLLPYGMHPMVARHCISHSVDLVTPSYTSPAMMELDESARNAGITVLNEMGLDPGIDHMLAMRSFDKARELGGQVESYVLFCGGLPAPECCDNPLRYKFSWSPRGVLTNTMGAARFLRGGQVVEIPAGGALLDAVEPIDFMPGLSLEGLPNRDSLSYIKDYGVHGTTTFFRGTLRYKGFCKVAKALVQMGLMNSEPHPALQLGGATLTWRELVCSVLGVDASVGKEELQKAVLHRLKGNEDSLPALQQLGLLGEEPVGEAPSLVDALAGHLERNLSFGPDERDLVILRNEVVVRLPTGVREKTVVNLVSYGDRGGYSAMAKTVGYPCAIAAKMVLSGEICEKGMVMPLHSHIYQPLLEKIRVEGITYTEKTTVQ</sequence>
<dbReference type="Gene3D" id="1.10.1870.10">
    <property type="entry name" value="Domain 3, Saccharopine reductase"/>
    <property type="match status" value="1"/>
</dbReference>
<feature type="domain" description="Saccharopine dehydrogenase-like C-terminal" evidence="4">
    <location>
        <begin position="127"/>
        <end position="441"/>
    </location>
</feature>
<dbReference type="InterPro" id="IPR032095">
    <property type="entry name" value="Sacchrp_dh-like_C"/>
</dbReference>
<dbReference type="GO" id="GO:0004753">
    <property type="term" value="F:saccharopine dehydrogenase activity"/>
    <property type="evidence" value="ECO:0007669"/>
    <property type="project" value="TreeGrafter"/>
</dbReference>